<dbReference type="InterPro" id="IPR038717">
    <property type="entry name" value="Tc1-like_DDE_dom"/>
</dbReference>
<evidence type="ECO:0000313" key="3">
    <source>
        <dbReference type="Proteomes" id="UP000217790"/>
    </source>
</evidence>
<reference evidence="3" key="1">
    <citation type="journal article" date="2017" name="Nat. Ecol. Evol.">
        <title>Genome expansion and lineage-specific genetic innovations in the forest pathogenic fungi Armillaria.</title>
        <authorList>
            <person name="Sipos G."/>
            <person name="Prasanna A.N."/>
            <person name="Walter M.C."/>
            <person name="O'Connor E."/>
            <person name="Balint B."/>
            <person name="Krizsan K."/>
            <person name="Kiss B."/>
            <person name="Hess J."/>
            <person name="Varga T."/>
            <person name="Slot J."/>
            <person name="Riley R."/>
            <person name="Boka B."/>
            <person name="Rigling D."/>
            <person name="Barry K."/>
            <person name="Lee J."/>
            <person name="Mihaltcheva S."/>
            <person name="LaButti K."/>
            <person name="Lipzen A."/>
            <person name="Waldron R."/>
            <person name="Moloney N.M."/>
            <person name="Sperisen C."/>
            <person name="Kredics L."/>
            <person name="Vagvoelgyi C."/>
            <person name="Patrignani A."/>
            <person name="Fitzpatrick D."/>
            <person name="Nagy I."/>
            <person name="Doyle S."/>
            <person name="Anderson J.B."/>
            <person name="Grigoriev I.V."/>
            <person name="Gueldener U."/>
            <person name="Muensterkoetter M."/>
            <person name="Nagy L.G."/>
        </authorList>
    </citation>
    <scope>NUCLEOTIDE SEQUENCE [LARGE SCALE GENOMIC DNA]</scope>
    <source>
        <strain evidence="3">Ar21-2</strain>
    </source>
</reference>
<dbReference type="InParanoid" id="A0A2H3DAQ2"/>
<evidence type="ECO:0000259" key="1">
    <source>
        <dbReference type="Pfam" id="PF13358"/>
    </source>
</evidence>
<dbReference type="Gene3D" id="3.30.420.10">
    <property type="entry name" value="Ribonuclease H-like superfamily/Ribonuclease H"/>
    <property type="match status" value="1"/>
</dbReference>
<dbReference type="Pfam" id="PF13358">
    <property type="entry name" value="DDE_3"/>
    <property type="match status" value="1"/>
</dbReference>
<dbReference type="GO" id="GO:0003676">
    <property type="term" value="F:nucleic acid binding"/>
    <property type="evidence" value="ECO:0007669"/>
    <property type="project" value="InterPro"/>
</dbReference>
<dbReference type="EMBL" id="KZ293686">
    <property type="protein sequence ID" value="PBK86147.1"/>
    <property type="molecule type" value="Genomic_DNA"/>
</dbReference>
<gene>
    <name evidence="2" type="ORF">ARMGADRAFT_941116</name>
</gene>
<sequence length="56" mass="6655">MWVLFLPPHSPDYNPIKLIFSSIKAYVCHHQVLGRQDVNQNLDDTYVYFHLFKAAY</sequence>
<dbReference type="STRING" id="47427.A0A2H3DAQ2"/>
<feature type="domain" description="Tc1-like transposase DDE" evidence="1">
    <location>
        <begin position="2"/>
        <end position="31"/>
    </location>
</feature>
<dbReference type="AlphaFoldDB" id="A0A2H3DAQ2"/>
<dbReference type="InterPro" id="IPR036397">
    <property type="entry name" value="RNaseH_sf"/>
</dbReference>
<name>A0A2H3DAQ2_ARMGA</name>
<protein>
    <recommendedName>
        <fullName evidence="1">Tc1-like transposase DDE domain-containing protein</fullName>
    </recommendedName>
</protein>
<organism evidence="2 3">
    <name type="scientific">Armillaria gallica</name>
    <name type="common">Bulbous honey fungus</name>
    <name type="synonym">Armillaria bulbosa</name>
    <dbReference type="NCBI Taxonomy" id="47427"/>
    <lineage>
        <taxon>Eukaryota</taxon>
        <taxon>Fungi</taxon>
        <taxon>Dikarya</taxon>
        <taxon>Basidiomycota</taxon>
        <taxon>Agaricomycotina</taxon>
        <taxon>Agaricomycetes</taxon>
        <taxon>Agaricomycetidae</taxon>
        <taxon>Agaricales</taxon>
        <taxon>Marasmiineae</taxon>
        <taxon>Physalacriaceae</taxon>
        <taxon>Armillaria</taxon>
    </lineage>
</organism>
<proteinExistence type="predicted"/>
<accession>A0A2H3DAQ2</accession>
<keyword evidence="3" id="KW-1185">Reference proteome</keyword>
<evidence type="ECO:0000313" key="2">
    <source>
        <dbReference type="EMBL" id="PBK86147.1"/>
    </source>
</evidence>
<dbReference type="Proteomes" id="UP000217790">
    <property type="component" value="Unassembled WGS sequence"/>
</dbReference>
<dbReference type="OrthoDB" id="2266637at2759"/>